<feature type="region of interest" description="Disordered" evidence="2">
    <location>
        <begin position="305"/>
        <end position="324"/>
    </location>
</feature>
<gene>
    <name evidence="3" type="ORF">MIND_00392000</name>
</gene>
<feature type="compositionally biased region" description="Polar residues" evidence="2">
    <location>
        <begin position="580"/>
        <end position="590"/>
    </location>
</feature>
<feature type="region of interest" description="Disordered" evidence="2">
    <location>
        <begin position="844"/>
        <end position="872"/>
    </location>
</feature>
<feature type="compositionally biased region" description="Basic and acidic residues" evidence="2">
    <location>
        <begin position="44"/>
        <end position="54"/>
    </location>
</feature>
<keyword evidence="4" id="KW-1185">Reference proteome</keyword>
<feature type="region of interest" description="Disordered" evidence="2">
    <location>
        <begin position="985"/>
        <end position="1026"/>
    </location>
</feature>
<dbReference type="AlphaFoldDB" id="A0A8H6W905"/>
<name>A0A8H6W905_9AGAR</name>
<dbReference type="OrthoDB" id="5600002at2759"/>
<feature type="coiled-coil region" evidence="1">
    <location>
        <begin position="694"/>
        <end position="725"/>
    </location>
</feature>
<reference evidence="3" key="1">
    <citation type="submission" date="2020-05" db="EMBL/GenBank/DDBJ databases">
        <title>Mycena genomes resolve the evolution of fungal bioluminescence.</title>
        <authorList>
            <person name="Tsai I.J."/>
        </authorList>
    </citation>
    <scope>NUCLEOTIDE SEQUENCE</scope>
    <source>
        <strain evidence="3">171206Taipei</strain>
    </source>
</reference>
<keyword evidence="1" id="KW-0175">Coiled coil</keyword>
<feature type="region of interest" description="Disordered" evidence="2">
    <location>
        <begin position="195"/>
        <end position="250"/>
    </location>
</feature>
<dbReference type="GeneID" id="59343265"/>
<proteinExistence type="predicted"/>
<evidence type="ECO:0000256" key="1">
    <source>
        <dbReference type="SAM" id="Coils"/>
    </source>
</evidence>
<feature type="compositionally biased region" description="Low complexity" evidence="2">
    <location>
        <begin position="64"/>
        <end position="77"/>
    </location>
</feature>
<protein>
    <submittedName>
        <fullName evidence="3">Uncharacterized protein</fullName>
    </submittedName>
</protein>
<dbReference type="EMBL" id="JACAZF010000003">
    <property type="protein sequence ID" value="KAF7310184.1"/>
    <property type="molecule type" value="Genomic_DNA"/>
</dbReference>
<dbReference type="RefSeq" id="XP_037223634.1">
    <property type="nucleotide sequence ID" value="XM_037360749.1"/>
</dbReference>
<feature type="compositionally biased region" description="Pro residues" evidence="2">
    <location>
        <begin position="851"/>
        <end position="862"/>
    </location>
</feature>
<feature type="region of interest" description="Disordered" evidence="2">
    <location>
        <begin position="579"/>
        <end position="603"/>
    </location>
</feature>
<dbReference type="Proteomes" id="UP000636479">
    <property type="component" value="Unassembled WGS sequence"/>
</dbReference>
<evidence type="ECO:0000256" key="2">
    <source>
        <dbReference type="SAM" id="MobiDB-lite"/>
    </source>
</evidence>
<evidence type="ECO:0000313" key="4">
    <source>
        <dbReference type="Proteomes" id="UP000636479"/>
    </source>
</evidence>
<comment type="caution">
    <text evidence="3">The sequence shown here is derived from an EMBL/GenBank/DDBJ whole genome shotgun (WGS) entry which is preliminary data.</text>
</comment>
<feature type="region of interest" description="Disordered" evidence="2">
    <location>
        <begin position="399"/>
        <end position="467"/>
    </location>
</feature>
<sequence length="1026" mass="108030">MDPSPSAQPASESEDDNPALTAAALLAAGTQSRMRRRPAQRESVVGRERPEEHGGVLPNPLPLPLAASASASSTPSPVARTNGCGARVHASAHPARAGGRWVAPPEGASGVVVPLETTYFAPDEARMLELARAAGCGCAAHGVGCAVCGNALGALFTPCRTHTARSSGSLRRQQHYVFLPGHVSPAIHDALTGYRHRHPQRHPPPPQQTLRPARPQPRCPPFMTLPIRNTRPTDSPPSWNPTPSWDTDGPVGPFPVIEPPTAIEMFAMEVDAEARRETERLQAEAGDPPPLEDVDDTGLAIFTTTYPGGPSAAEAEARTNEDEGDIIVTAPAPFQARYRAADGDDELGTSRGAAEEEARMGMADSQLNDSEAAGNESGEDDTMNANLSLVAAAGAFRNAELSTVTGPDEDEDDEEGEERQAVAGLGPAVPLPPVPQGLAPAATENFAESPVSTAGPPVHGPDPAVIPGSREEARYELERAMEDMHAQLDRMEATGLAGLARVQPSSHAEGRSPPTQTSDNVDEIVDMQRTAVDLGTPVPTATTTDDSLPVSWDRAMEAMHASLGRMEAAAEEARALVRTPAQTQPPTTDNGAPAPGPVPVPTATVADNRVHDMIAALGRALNDPAAGPLPIAELQSILDIARTPPPVPTPAEDRRRQALEDRRALIGRTLAEQNRTNRGLPVPGPAAPIVRHAVGTAEQRLAAARRNAEAEAQRHRERIAAMSEAERTAVARERARIERVAAERAAVARRIAERVAGRNTDADEGEMAPWYSPAPGADNGQTLGPMVGGRSILNEPRVTSPRPTPPRAAGEAWRLVSQMRAGEPTGLPEAATARAGVVQRRRANNNAGRTAPPPVVPEPLPTGSPGRGFPSEQEQDSWLAALARAAGTTVPDLATTTNADVAATNMNAPAASTSTAPAAADDALDLAGVRVREARARVEARQGLRREMRRLEVERDGAQADNVAALLAADEREWARRTALVEAEFAAQPDEDQDARARSGGSGSGSRSGAGTRSHVPGYTRLLFER</sequence>
<feature type="region of interest" description="Disordered" evidence="2">
    <location>
        <begin position="27"/>
        <end position="84"/>
    </location>
</feature>
<feature type="region of interest" description="Disordered" evidence="2">
    <location>
        <begin position="355"/>
        <end position="382"/>
    </location>
</feature>
<feature type="compositionally biased region" description="Acidic residues" evidence="2">
    <location>
        <begin position="407"/>
        <end position="417"/>
    </location>
</feature>
<accession>A0A8H6W905</accession>
<evidence type="ECO:0000313" key="3">
    <source>
        <dbReference type="EMBL" id="KAF7310184.1"/>
    </source>
</evidence>
<organism evidence="3 4">
    <name type="scientific">Mycena indigotica</name>
    <dbReference type="NCBI Taxonomy" id="2126181"/>
    <lineage>
        <taxon>Eukaryota</taxon>
        <taxon>Fungi</taxon>
        <taxon>Dikarya</taxon>
        <taxon>Basidiomycota</taxon>
        <taxon>Agaricomycotina</taxon>
        <taxon>Agaricomycetes</taxon>
        <taxon>Agaricomycetidae</taxon>
        <taxon>Agaricales</taxon>
        <taxon>Marasmiineae</taxon>
        <taxon>Mycenaceae</taxon>
        <taxon>Mycena</taxon>
    </lineage>
</organism>